<evidence type="ECO:0000256" key="5">
    <source>
        <dbReference type="ARBA" id="ARBA00022694"/>
    </source>
</evidence>
<feature type="region of interest" description="Disordered" evidence="11">
    <location>
        <begin position="971"/>
        <end position="998"/>
    </location>
</feature>
<evidence type="ECO:0000256" key="9">
    <source>
        <dbReference type="ARBA" id="ARBA00022801"/>
    </source>
</evidence>
<dbReference type="GO" id="GO:0005739">
    <property type="term" value="C:mitochondrion"/>
    <property type="evidence" value="ECO:0007669"/>
    <property type="project" value="TreeGrafter"/>
</dbReference>
<evidence type="ECO:0000256" key="7">
    <source>
        <dbReference type="ARBA" id="ARBA00022723"/>
    </source>
</evidence>
<dbReference type="SUPFAM" id="SSF56281">
    <property type="entry name" value="Metallo-hydrolase/oxidoreductase"/>
    <property type="match status" value="3"/>
</dbReference>
<feature type="domain" description="tRNase Z endonuclease" evidence="12">
    <location>
        <begin position="94"/>
        <end position="155"/>
    </location>
</feature>
<comment type="similarity">
    <text evidence="3">Belongs to the RNase Z family.</text>
</comment>
<accession>A0A1Y1ZT70</accession>
<name>A0A1Y1ZT70_9PLEO</name>
<dbReference type="InterPro" id="IPR027794">
    <property type="entry name" value="tRNase_Z_dom"/>
</dbReference>
<evidence type="ECO:0000256" key="3">
    <source>
        <dbReference type="ARBA" id="ARBA00007823"/>
    </source>
</evidence>
<comment type="catalytic activity">
    <reaction evidence="1">
        <text>Endonucleolytic cleavage of RNA, removing extra 3' nucleotides from tRNA precursor, generating 3' termini of tRNAs. A 3'-hydroxy group is left at the tRNA terminus and a 5'-phosphoryl group is left at the trailer molecule.</text>
        <dbReference type="EC" id="3.1.26.11"/>
    </reaction>
</comment>
<dbReference type="AlphaFoldDB" id="A0A1Y1ZT70"/>
<evidence type="ECO:0000256" key="11">
    <source>
        <dbReference type="SAM" id="MobiDB-lite"/>
    </source>
</evidence>
<dbReference type="Pfam" id="PF23023">
    <property type="entry name" value="Anti-Pycsar_Apyc1"/>
    <property type="match status" value="1"/>
</dbReference>
<dbReference type="STRING" id="1231657.A0A1Y1ZT70"/>
<gene>
    <name evidence="13" type="ORF">BCR34DRAFT_586568</name>
</gene>
<keyword evidence="10" id="KW-0862">Zinc</keyword>
<dbReference type="GO" id="GO:0042781">
    <property type="term" value="F:3'-tRNA processing endoribonuclease activity"/>
    <property type="evidence" value="ECO:0007669"/>
    <property type="project" value="UniProtKB-EC"/>
</dbReference>
<dbReference type="Pfam" id="PF13691">
    <property type="entry name" value="Lactamase_B_4"/>
    <property type="match status" value="1"/>
</dbReference>
<dbReference type="GO" id="GO:0046872">
    <property type="term" value="F:metal ion binding"/>
    <property type="evidence" value="ECO:0007669"/>
    <property type="project" value="UniProtKB-KW"/>
</dbReference>
<protein>
    <recommendedName>
        <fullName evidence="4">ribonuclease Z</fullName>
        <ecNumber evidence="4">3.1.26.11</ecNumber>
    </recommendedName>
</protein>
<reference evidence="13 14" key="1">
    <citation type="submission" date="2016-07" db="EMBL/GenBank/DDBJ databases">
        <title>Pervasive Adenine N6-methylation of Active Genes in Fungi.</title>
        <authorList>
            <consortium name="DOE Joint Genome Institute"/>
            <person name="Mondo S.J."/>
            <person name="Dannebaum R.O."/>
            <person name="Kuo R.C."/>
            <person name="Labutti K."/>
            <person name="Haridas S."/>
            <person name="Kuo A."/>
            <person name="Salamov A."/>
            <person name="Ahrendt S.R."/>
            <person name="Lipzen A."/>
            <person name="Sullivan W."/>
            <person name="Andreopoulos W.B."/>
            <person name="Clum A."/>
            <person name="Lindquist E."/>
            <person name="Daum C."/>
            <person name="Ramamoorthy G.K."/>
            <person name="Gryganskyi A."/>
            <person name="Culley D."/>
            <person name="Magnuson J.K."/>
            <person name="James T.Y."/>
            <person name="O'Malley M.A."/>
            <person name="Stajich J.E."/>
            <person name="Spatafora J.W."/>
            <person name="Visel A."/>
            <person name="Grigoriev I.V."/>
        </authorList>
    </citation>
    <scope>NUCLEOTIDE SEQUENCE [LARGE SCALE GENOMIC DNA]</scope>
    <source>
        <strain evidence="13 14">CBS 115471</strain>
    </source>
</reference>
<evidence type="ECO:0000313" key="13">
    <source>
        <dbReference type="EMBL" id="ORY13424.1"/>
    </source>
</evidence>
<comment type="cofactor">
    <cofactor evidence="2">
        <name>Zn(2+)</name>
        <dbReference type="ChEBI" id="CHEBI:29105"/>
    </cofactor>
</comment>
<evidence type="ECO:0000256" key="8">
    <source>
        <dbReference type="ARBA" id="ARBA00022759"/>
    </source>
</evidence>
<feature type="region of interest" description="Disordered" evidence="11">
    <location>
        <begin position="1"/>
        <end position="61"/>
    </location>
</feature>
<dbReference type="CDD" id="cd07718">
    <property type="entry name" value="RNaseZ_ELAC1_ELAC2-C-term-like_MBL-fold"/>
    <property type="match status" value="1"/>
</dbReference>
<dbReference type="OrthoDB" id="527344at2759"/>
<dbReference type="InterPro" id="IPR047151">
    <property type="entry name" value="RNZ2-like"/>
</dbReference>
<feature type="compositionally biased region" description="Basic and acidic residues" evidence="11">
    <location>
        <begin position="1049"/>
        <end position="1065"/>
    </location>
</feature>
<keyword evidence="6" id="KW-0540">Nuclease</keyword>
<evidence type="ECO:0000256" key="10">
    <source>
        <dbReference type="ARBA" id="ARBA00022833"/>
    </source>
</evidence>
<comment type="caution">
    <text evidence="13">The sequence shown here is derived from an EMBL/GenBank/DDBJ whole genome shotgun (WGS) entry which is preliminary data.</text>
</comment>
<dbReference type="InterPro" id="IPR036866">
    <property type="entry name" value="RibonucZ/Hydroxyglut_hydro"/>
</dbReference>
<dbReference type="Gene3D" id="3.60.15.10">
    <property type="entry name" value="Ribonuclease Z/Hydroxyacylglutathione hydrolase-like"/>
    <property type="match status" value="2"/>
</dbReference>
<keyword evidence="8" id="KW-0255">Endonuclease</keyword>
<feature type="compositionally biased region" description="Polar residues" evidence="11">
    <location>
        <begin position="971"/>
        <end position="982"/>
    </location>
</feature>
<dbReference type="PANTHER" id="PTHR12553">
    <property type="entry name" value="ZINC PHOSPHODIESTERASE ELAC PROTEIN 2"/>
    <property type="match status" value="1"/>
</dbReference>
<evidence type="ECO:0000313" key="14">
    <source>
        <dbReference type="Proteomes" id="UP000193144"/>
    </source>
</evidence>
<evidence type="ECO:0000256" key="6">
    <source>
        <dbReference type="ARBA" id="ARBA00022722"/>
    </source>
</evidence>
<proteinExistence type="inferred from homology"/>
<keyword evidence="7" id="KW-0479">Metal-binding</keyword>
<evidence type="ECO:0000256" key="4">
    <source>
        <dbReference type="ARBA" id="ARBA00012477"/>
    </source>
</evidence>
<dbReference type="PANTHER" id="PTHR12553:SF49">
    <property type="entry name" value="ZINC PHOSPHODIESTERASE ELAC PROTEIN 2"/>
    <property type="match status" value="1"/>
</dbReference>
<keyword evidence="14" id="KW-1185">Reference proteome</keyword>
<feature type="region of interest" description="Disordered" evidence="11">
    <location>
        <begin position="1040"/>
        <end position="1083"/>
    </location>
</feature>
<keyword evidence="9" id="KW-0378">Hydrolase</keyword>
<evidence type="ECO:0000256" key="1">
    <source>
        <dbReference type="ARBA" id="ARBA00000402"/>
    </source>
</evidence>
<dbReference type="Proteomes" id="UP000193144">
    <property type="component" value="Unassembled WGS sequence"/>
</dbReference>
<keyword evidence="5" id="KW-0819">tRNA processing</keyword>
<sequence length="1083" mass="119337">MFSVVDIESGEAKKKTDRVSSGSSLDYSQKPCADGKESSGSAPGPVTEKSDRCRPRRTTRPILLQPLQNDSEEVVLADEKLYFDRGPMAASLRFVTTPTADTAGTTLVLHTPQQQYIFGNVAEGTQRAASQMGVRLVKAQDFFITGRTEWSNMGGLLGMILSLADSASTAYQTSMETYRAKQSQARLEPQAPSLNIRGPSNIKQLLATSRRFIFRKGVPLTVTEFKDTIPTKDEKDTIPPTWQDKNIRVWAMPLQSSDPVLDSQGESALEWKRDNYEHFFNNFEEFKAPQSESADAREVRYDQIRTAVIKHMFDSDWRFDTLVEKHISEVEMPAALFVRNPVTNHLESYQGPKPGGAEPLPDITVLTRTPWPGALIHELPPTGPASESISYIVRTHPMRGKFDPKRALELGVKRGPDFKILADGSSVQSASGETVTPDMVLGPERPGQGFAMLDVPSVDYLDSVVKREELMSSDIMQGVEACIWILGPGVSSDPIFQNIVQKLDQVKHIVSSVDHCPNRLSLGSVAGQTIRLGQIDAERYHVPFHDDTTIPQRTLRGTTAAVRPLSGAMVAQMGLKMTIMPNFSIQEDQQVPLLDIGAIRKETSQEILDLAAAARDSLESDKDALQAWMQKVPRPDTEIITLGTGSALPSKYRNVSATLVRVPGVGNYLLDCGENTLGQLQRVFSPDELTAVLRDLRVIWISHLHADHHLGTTSVIKAWYNVVHTNVPANTPPTMSSMSTVASMYGLSVISHEGMLRWLKEYSTVEDFGYSRILPLQIAPAAIGTDSGSFLELCPFPNTRSFEDEYVLKQEDYATVLGLTDIQACLVSHCRGAMAVSMTFPRLPSEPGPLKVSYSGDCRPSLKFVDIGQNTSVLIHEATFDDELIGDARAKKHSTTSEALGIGAKMGAKAVVLTHFSQRYQKIPVLQTVDNGEQEDPMLELKEAQDAPDEAMEEDEADADMDAPMENAVKVSTTEAAQTHSHSQPHLHHSGTSTESNEQVIKVHAKDMKVAIAFDYMRVKISEIAQLEKFTHALSKLFADPDADLDPDEQWKNEEGEGEKNENGKTKSPTKGGGQKKKAKRNN</sequence>
<dbReference type="EC" id="3.1.26.11" evidence="4"/>
<evidence type="ECO:0000256" key="2">
    <source>
        <dbReference type="ARBA" id="ARBA00001947"/>
    </source>
</evidence>
<dbReference type="GO" id="GO:1990180">
    <property type="term" value="P:mitochondrial tRNA 3'-end processing"/>
    <property type="evidence" value="ECO:0007669"/>
    <property type="project" value="TreeGrafter"/>
</dbReference>
<organism evidence="13 14">
    <name type="scientific">Clohesyomyces aquaticus</name>
    <dbReference type="NCBI Taxonomy" id="1231657"/>
    <lineage>
        <taxon>Eukaryota</taxon>
        <taxon>Fungi</taxon>
        <taxon>Dikarya</taxon>
        <taxon>Ascomycota</taxon>
        <taxon>Pezizomycotina</taxon>
        <taxon>Dothideomycetes</taxon>
        <taxon>Pleosporomycetidae</taxon>
        <taxon>Pleosporales</taxon>
        <taxon>Lindgomycetaceae</taxon>
        <taxon>Clohesyomyces</taxon>
    </lineage>
</organism>
<dbReference type="EMBL" id="MCFA01000042">
    <property type="protein sequence ID" value="ORY13424.1"/>
    <property type="molecule type" value="Genomic_DNA"/>
</dbReference>
<feature type="compositionally biased region" description="Basic residues" evidence="11">
    <location>
        <begin position="1074"/>
        <end position="1083"/>
    </location>
</feature>
<evidence type="ECO:0000259" key="12">
    <source>
        <dbReference type="Pfam" id="PF13691"/>
    </source>
</evidence>